<protein>
    <recommendedName>
        <fullName evidence="1">Phage tail assembly chaperone-like domain-containing protein</fullName>
    </recommendedName>
</protein>
<dbReference type="OrthoDB" id="8596093at2"/>
<dbReference type="AlphaFoldDB" id="A0A2Z4PNC6"/>
<evidence type="ECO:0000313" key="4">
    <source>
        <dbReference type="Proteomes" id="UP000249898"/>
    </source>
</evidence>
<sequence>MPYALGDKISISILDGGIEITDEEYVAAVTAKISGRNVYVHGGSLLIESIERREIYSTESGSVKEIAANAPLPDFYTDIPPPTHDHEWDGGEWIISAEKLSASVRKSRDALLDQLTWRYERHAREMRLGVETTDSLSALDTYAQALADVPQEEGFPTDIEWPEVPA</sequence>
<evidence type="ECO:0000313" key="3">
    <source>
        <dbReference type="EMBL" id="AWX98663.1"/>
    </source>
</evidence>
<feature type="domain" description="Phage tail assembly chaperone-like" evidence="1">
    <location>
        <begin position="102"/>
        <end position="166"/>
    </location>
</feature>
<gene>
    <name evidence="2" type="ORF">A8139_00150</name>
    <name evidence="3" type="ORF">A8139_00655</name>
</gene>
<dbReference type="RefSeq" id="WP_112134669.1">
    <property type="nucleotide sequence ID" value="NZ_CP016181.1"/>
</dbReference>
<evidence type="ECO:0000259" key="1">
    <source>
        <dbReference type="Pfam" id="PF16778"/>
    </source>
</evidence>
<reference evidence="2 4" key="1">
    <citation type="submission" date="2016-06" db="EMBL/GenBank/DDBJ databases">
        <title>The sequenced genome of the ice-adhering bacterium Marinomonas primoryensis, from Antarctica.</title>
        <authorList>
            <person name="Graham L."/>
            <person name="Vance T.D.R."/>
            <person name="Davies P.L."/>
        </authorList>
    </citation>
    <scope>NUCLEOTIDE SEQUENCE [LARGE SCALE GENOMIC DNA]</scope>
    <source>
        <strain evidence="2 4">AceL</strain>
    </source>
</reference>
<dbReference type="Proteomes" id="UP000249898">
    <property type="component" value="Chromosome"/>
</dbReference>
<proteinExistence type="predicted"/>
<dbReference type="InterPro" id="IPR031893">
    <property type="entry name" value="Phage_tail_APC"/>
</dbReference>
<dbReference type="EMBL" id="CP016181">
    <property type="protein sequence ID" value="AWX98573.1"/>
    <property type="molecule type" value="Genomic_DNA"/>
</dbReference>
<dbReference type="EMBL" id="CP016181">
    <property type="protein sequence ID" value="AWX98663.1"/>
    <property type="molecule type" value="Genomic_DNA"/>
</dbReference>
<dbReference type="Pfam" id="PF16778">
    <property type="entry name" value="Phage_tail_APC"/>
    <property type="match status" value="1"/>
</dbReference>
<accession>A0A2Z4PNC6</accession>
<name>A0A2Z4PNC6_9GAMM</name>
<evidence type="ECO:0000313" key="2">
    <source>
        <dbReference type="EMBL" id="AWX98573.1"/>
    </source>
</evidence>
<organism evidence="2 4">
    <name type="scientific">Marinomonas primoryensis</name>
    <dbReference type="NCBI Taxonomy" id="178399"/>
    <lineage>
        <taxon>Bacteria</taxon>
        <taxon>Pseudomonadati</taxon>
        <taxon>Pseudomonadota</taxon>
        <taxon>Gammaproteobacteria</taxon>
        <taxon>Oceanospirillales</taxon>
        <taxon>Oceanospirillaceae</taxon>
        <taxon>Marinomonas</taxon>
    </lineage>
</organism>